<keyword evidence="13" id="KW-1185">Reference proteome</keyword>
<dbReference type="PROSITE" id="PS00028">
    <property type="entry name" value="ZINC_FINGER_C2H2_1"/>
    <property type="match status" value="8"/>
</dbReference>
<dbReference type="FunFam" id="3.30.160.60:FF:002200">
    <property type="entry name" value="zinc finger protein 341 isoform X1"/>
    <property type="match status" value="1"/>
</dbReference>
<feature type="region of interest" description="Disordered" evidence="11">
    <location>
        <begin position="745"/>
        <end position="809"/>
    </location>
</feature>
<feature type="region of interest" description="Disordered" evidence="11">
    <location>
        <begin position="397"/>
        <end position="430"/>
    </location>
</feature>
<dbReference type="AlphaFoldDB" id="A0A6P6BSR7"/>
<feature type="region of interest" description="Disordered" evidence="11">
    <location>
        <begin position="268"/>
        <end position="315"/>
    </location>
</feature>
<evidence type="ECO:0000256" key="6">
    <source>
        <dbReference type="ARBA" id="ARBA00023015"/>
    </source>
</evidence>
<dbReference type="GO" id="GO:0005634">
    <property type="term" value="C:nucleus"/>
    <property type="evidence" value="ECO:0007669"/>
    <property type="project" value="UniProtKB-SubCell"/>
</dbReference>
<feature type="domain" description="C2H2-type" evidence="12">
    <location>
        <begin position="53"/>
        <end position="81"/>
    </location>
</feature>
<dbReference type="OrthoDB" id="10064525at2759"/>
<dbReference type="GeneID" id="105304334"/>
<dbReference type="Pfam" id="PF00096">
    <property type="entry name" value="zf-C2H2"/>
    <property type="match status" value="5"/>
</dbReference>
<sequence>MAQTIFEALEGMDNQTVLAVQSLLDGQGAVPDPTGQSVNAPPAIQPLDDEDVFLCGKCKKQFNSLPAFMTHKREQCQGNAPPLATVSLATNSIYTPSAAPTAVQQAPPPANRQISTYITVPPSPLIQTLVQGNILVSDDVLMSAMSAFTSLDQAIPQGPPPVQSSLNMHSAPSYLTQPPPPPPPPPPLPPPPPPQPPPPPPQSLGPPGRPNPGANSVVEVYSATAPLAGSGTVEIQALGMQPYPPLEVPNQCVEAPVYPTPPVYSPGKQGFKPKGPNPADPMTSATGGTVATFDSPPTLKTRRAKGASGLPEAAGKPKAQKLKCSYCDKSFTKNFDLQQHIRSHTGEKPFQCIACGRAFAQKSNVKKHMQTHKVWPPGRSGGTVSRNSVTVQVMALNPSRQEDEESTGLGQTLSSAPQPPALPTTGENEGGKLETKQVVLIDSSYLCQFCPSKFSTYFQLKSHMTQHKNEQVGVWWAVRGATSTLVMSLGWCWGPEHDLESDRNGPQLLRVEPNADGLMPADFASFRPGGWSLGLLGESSPHTLFSYHFCFFPFRCVKCVNKYSTPEALEHHLQTATHNFPCPHCQKVFPCERYLRRHLPTHGSGGRFRCQVCKKFFRREHYLKLHAHIHSGEKPYKCSVCESAFNRKDKLKRHMLIHEPFKKYKCPFSTHTGCSKEFNRPDKLKAHILSHSGMKLHKCALCSKSFSRRAHLAEHQRAHTGNYKFRCAGCAKGFSRHKYLKDHRCRLGPQKDKDLQARRPPRRRAAPRSGSSGGRKVVTTLPDPLGLEELKDAGAGPVPEAAPGKPPFSEPDAVLSIVVGGTVGGEPELVVPGHAEGLGSNLTLAELQAGADGPCAMLAVPVYIQASE</sequence>
<keyword evidence="5" id="KW-0862">Zinc</keyword>
<evidence type="ECO:0000256" key="1">
    <source>
        <dbReference type="ARBA" id="ARBA00004123"/>
    </source>
</evidence>
<keyword evidence="9" id="KW-0539">Nucleus</keyword>
<dbReference type="FunFam" id="3.30.160.60:FF:000618">
    <property type="entry name" value="zinc finger protein 341 isoform X1"/>
    <property type="match status" value="1"/>
</dbReference>
<dbReference type="RefSeq" id="XP_023378000.1">
    <property type="nucleotide sequence ID" value="XM_023522232.1"/>
</dbReference>
<dbReference type="GO" id="GO:0000978">
    <property type="term" value="F:RNA polymerase II cis-regulatory region sequence-specific DNA binding"/>
    <property type="evidence" value="ECO:0007669"/>
    <property type="project" value="TreeGrafter"/>
</dbReference>
<protein>
    <submittedName>
        <fullName evidence="14">Zinc finger protein 341</fullName>
    </submittedName>
</protein>
<feature type="region of interest" description="Disordered" evidence="11">
    <location>
        <begin position="155"/>
        <end position="216"/>
    </location>
</feature>
<feature type="domain" description="C2H2-type" evidence="12">
    <location>
        <begin position="697"/>
        <end position="724"/>
    </location>
</feature>
<proteinExistence type="predicted"/>
<dbReference type="GO" id="GO:0001228">
    <property type="term" value="F:DNA-binding transcription activator activity, RNA polymerase II-specific"/>
    <property type="evidence" value="ECO:0007669"/>
    <property type="project" value="TreeGrafter"/>
</dbReference>
<evidence type="ECO:0000256" key="9">
    <source>
        <dbReference type="ARBA" id="ARBA00023242"/>
    </source>
</evidence>
<dbReference type="CTD" id="84905"/>
<evidence type="ECO:0000313" key="13">
    <source>
        <dbReference type="Proteomes" id="UP000515202"/>
    </source>
</evidence>
<feature type="domain" description="C2H2-type" evidence="12">
    <location>
        <begin position="350"/>
        <end position="377"/>
    </location>
</feature>
<dbReference type="Gene3D" id="3.30.160.60">
    <property type="entry name" value="Classic Zinc Finger"/>
    <property type="match status" value="7"/>
</dbReference>
<keyword evidence="6" id="KW-0805">Transcription regulation</keyword>
<evidence type="ECO:0000256" key="2">
    <source>
        <dbReference type="ARBA" id="ARBA00022723"/>
    </source>
</evidence>
<keyword evidence="7" id="KW-0238">DNA-binding</keyword>
<dbReference type="PANTHER" id="PTHR24393:SF34">
    <property type="entry name" value="PR_SET DOMAIN 13"/>
    <property type="match status" value="1"/>
</dbReference>
<dbReference type="FunFam" id="3.30.160.60:FF:001132">
    <property type="entry name" value="Zinc finger protein 341"/>
    <property type="match status" value="1"/>
</dbReference>
<gene>
    <name evidence="14" type="primary">ZNF341</name>
</gene>
<organism evidence="13 14">
    <name type="scientific">Pteropus vampyrus</name>
    <name type="common">Large flying fox</name>
    <dbReference type="NCBI Taxonomy" id="132908"/>
    <lineage>
        <taxon>Eukaryota</taxon>
        <taxon>Metazoa</taxon>
        <taxon>Chordata</taxon>
        <taxon>Craniata</taxon>
        <taxon>Vertebrata</taxon>
        <taxon>Euteleostomi</taxon>
        <taxon>Mammalia</taxon>
        <taxon>Eutheria</taxon>
        <taxon>Laurasiatheria</taxon>
        <taxon>Chiroptera</taxon>
        <taxon>Yinpterochiroptera</taxon>
        <taxon>Pteropodoidea</taxon>
        <taxon>Pteropodidae</taxon>
        <taxon>Pteropodinae</taxon>
        <taxon>Pteropus</taxon>
    </lineage>
</organism>
<dbReference type="FunFam" id="3.30.160.60:FF:001031">
    <property type="entry name" value="zinc finger protein 341 isoform X1"/>
    <property type="match status" value="1"/>
</dbReference>
<feature type="domain" description="C2H2-type" evidence="12">
    <location>
        <begin position="580"/>
        <end position="602"/>
    </location>
</feature>
<keyword evidence="4 10" id="KW-0863">Zinc-finger</keyword>
<feature type="domain" description="C2H2-type" evidence="12">
    <location>
        <begin position="554"/>
        <end position="583"/>
    </location>
</feature>
<feature type="compositionally biased region" description="Low complexity" evidence="11">
    <location>
        <begin position="793"/>
        <end position="803"/>
    </location>
</feature>
<evidence type="ECO:0000256" key="10">
    <source>
        <dbReference type="PROSITE-ProRule" id="PRU00042"/>
    </source>
</evidence>
<dbReference type="PROSITE" id="PS50157">
    <property type="entry name" value="ZINC_FINGER_C2H2_2"/>
    <property type="match status" value="10"/>
</dbReference>
<name>A0A6P6BSR7_PTEVA</name>
<evidence type="ECO:0000256" key="8">
    <source>
        <dbReference type="ARBA" id="ARBA00023163"/>
    </source>
</evidence>
<feature type="domain" description="C2H2-type" evidence="12">
    <location>
        <begin position="636"/>
        <end position="663"/>
    </location>
</feature>
<dbReference type="InterPro" id="IPR036236">
    <property type="entry name" value="Znf_C2H2_sf"/>
</dbReference>
<evidence type="ECO:0000256" key="4">
    <source>
        <dbReference type="ARBA" id="ARBA00022771"/>
    </source>
</evidence>
<evidence type="ECO:0000256" key="5">
    <source>
        <dbReference type="ARBA" id="ARBA00022833"/>
    </source>
</evidence>
<dbReference type="FunFam" id="3.30.160.60:FF:000611">
    <property type="entry name" value="zinc finger protein 341 isoform X1"/>
    <property type="match status" value="1"/>
</dbReference>
<feature type="compositionally biased region" description="Polar residues" evidence="11">
    <location>
        <begin position="163"/>
        <end position="176"/>
    </location>
</feature>
<dbReference type="KEGG" id="pvp:105304334"/>
<keyword evidence="2" id="KW-0479">Metal-binding</keyword>
<evidence type="ECO:0000313" key="14">
    <source>
        <dbReference type="RefSeq" id="XP_023378000.1"/>
    </source>
</evidence>
<evidence type="ECO:0000256" key="7">
    <source>
        <dbReference type="ARBA" id="ARBA00023125"/>
    </source>
</evidence>
<dbReference type="SUPFAM" id="SSF57667">
    <property type="entry name" value="beta-beta-alpha zinc fingers"/>
    <property type="match status" value="5"/>
</dbReference>
<feature type="domain" description="C2H2-type" evidence="12">
    <location>
        <begin position="445"/>
        <end position="472"/>
    </location>
</feature>
<dbReference type="Proteomes" id="UP000515202">
    <property type="component" value="Unplaced"/>
</dbReference>
<dbReference type="SMART" id="SM00355">
    <property type="entry name" value="ZnF_C2H2"/>
    <property type="match status" value="10"/>
</dbReference>
<comment type="subcellular location">
    <subcellularLocation>
        <location evidence="1">Nucleus</location>
    </subcellularLocation>
</comment>
<dbReference type="FunFam" id="3.30.160.60:FF:000679">
    <property type="entry name" value="Zinc finger protein 341"/>
    <property type="match status" value="1"/>
</dbReference>
<accession>A0A6P6BSR7</accession>
<feature type="domain" description="C2H2-type" evidence="12">
    <location>
        <begin position="322"/>
        <end position="349"/>
    </location>
</feature>
<feature type="compositionally biased region" description="Pro residues" evidence="11">
    <location>
        <begin position="177"/>
        <end position="210"/>
    </location>
</feature>
<reference evidence="14" key="1">
    <citation type="submission" date="2025-08" db="UniProtKB">
        <authorList>
            <consortium name="RefSeq"/>
        </authorList>
    </citation>
    <scope>IDENTIFICATION</scope>
    <source>
        <tissue evidence="14">Kidney</tissue>
    </source>
</reference>
<feature type="domain" description="C2H2-type" evidence="12">
    <location>
        <begin position="664"/>
        <end position="696"/>
    </location>
</feature>
<evidence type="ECO:0000256" key="3">
    <source>
        <dbReference type="ARBA" id="ARBA00022737"/>
    </source>
</evidence>
<feature type="domain" description="C2H2-type" evidence="12">
    <location>
        <begin position="608"/>
        <end position="635"/>
    </location>
</feature>
<keyword evidence="3" id="KW-0677">Repeat</keyword>
<evidence type="ECO:0000259" key="12">
    <source>
        <dbReference type="PROSITE" id="PS50157"/>
    </source>
</evidence>
<dbReference type="InterPro" id="IPR013087">
    <property type="entry name" value="Znf_C2H2_type"/>
</dbReference>
<dbReference type="PANTHER" id="PTHR24393">
    <property type="entry name" value="ZINC FINGER PROTEIN"/>
    <property type="match status" value="1"/>
</dbReference>
<evidence type="ECO:0000256" key="11">
    <source>
        <dbReference type="SAM" id="MobiDB-lite"/>
    </source>
</evidence>
<keyword evidence="8" id="KW-0804">Transcription</keyword>
<dbReference type="GO" id="GO:0008270">
    <property type="term" value="F:zinc ion binding"/>
    <property type="evidence" value="ECO:0007669"/>
    <property type="project" value="UniProtKB-KW"/>
</dbReference>